<evidence type="ECO:0000313" key="10">
    <source>
        <dbReference type="EMBL" id="EGJ49102.1"/>
    </source>
</evidence>
<dbReference type="GO" id="GO:0012505">
    <property type="term" value="C:endomembrane system"/>
    <property type="evidence" value="ECO:0007669"/>
    <property type="project" value="UniProtKB-SubCell"/>
</dbReference>
<dbReference type="PANTHER" id="PTHR13822:SF10">
    <property type="entry name" value="ATP SYNTHASE EPSILON CHAIN, CHLOROPLASTIC"/>
    <property type="match status" value="1"/>
</dbReference>
<evidence type="ECO:0000256" key="5">
    <source>
        <dbReference type="ARBA" id="ARBA00023065"/>
    </source>
</evidence>
<dbReference type="KEGG" id="daf:Desaf_0751"/>
<evidence type="ECO:0000259" key="9">
    <source>
        <dbReference type="Pfam" id="PF02823"/>
    </source>
</evidence>
<dbReference type="GO" id="GO:0045259">
    <property type="term" value="C:proton-transporting ATP synthase complex"/>
    <property type="evidence" value="ECO:0007669"/>
    <property type="project" value="UniProtKB-KW"/>
</dbReference>
<dbReference type="InterPro" id="IPR036771">
    <property type="entry name" value="ATPsynth_dsu/esu_N"/>
</dbReference>
<evidence type="ECO:0000256" key="2">
    <source>
        <dbReference type="ARBA" id="ARBA00004184"/>
    </source>
</evidence>
<dbReference type="InterPro" id="IPR024037">
    <property type="entry name" value="Alt_ATP_synth_F1_esu"/>
</dbReference>
<dbReference type="SUPFAM" id="SSF51344">
    <property type="entry name" value="Epsilon subunit of F1F0-ATP synthase N-terminal domain"/>
    <property type="match status" value="1"/>
</dbReference>
<reference evidence="10 11" key="1">
    <citation type="journal article" date="2011" name="J. Bacteriol.">
        <title>Genome sequence of the mercury-methylating and pleomorphic Desulfovibrio africanus Strain Walvis Bay.</title>
        <authorList>
            <person name="Brown S.D."/>
            <person name="Wall J.D."/>
            <person name="Kucken A.M."/>
            <person name="Gilmour C.C."/>
            <person name="Podar M."/>
            <person name="Brandt C.C."/>
            <person name="Teshima H."/>
            <person name="Detter J.C."/>
            <person name="Han C.S."/>
            <person name="Land M.L."/>
            <person name="Lucas S."/>
            <person name="Han J."/>
            <person name="Pennacchio L."/>
            <person name="Nolan M."/>
            <person name="Pitluck S."/>
            <person name="Woyke T."/>
            <person name="Goodwin L."/>
            <person name="Palumbo A.V."/>
            <person name="Elias D.A."/>
        </authorList>
    </citation>
    <scope>NUCLEOTIDE SEQUENCE [LARGE SCALE GENOMIC DNA]</scope>
    <source>
        <strain evidence="10 11">Walvis Bay</strain>
    </source>
</reference>
<keyword evidence="8" id="KW-0066">ATP synthesis</keyword>
<comment type="function">
    <text evidence="1">Produces ATP from ADP in the presence of a proton gradient across the membrane.</text>
</comment>
<dbReference type="eggNOG" id="COG0355">
    <property type="taxonomic scope" value="Bacteria"/>
</dbReference>
<dbReference type="Gene3D" id="2.60.15.10">
    <property type="entry name" value="F0F1 ATP synthase delta/epsilon subunit, N-terminal"/>
    <property type="match status" value="1"/>
</dbReference>
<keyword evidence="4" id="KW-0813">Transport</keyword>
<dbReference type="AlphaFoldDB" id="F3YUS5"/>
<keyword evidence="7" id="KW-0139">CF(1)</keyword>
<evidence type="ECO:0000256" key="8">
    <source>
        <dbReference type="ARBA" id="ARBA00023310"/>
    </source>
</evidence>
<organism evidence="10 11">
    <name type="scientific">Desulfocurvibacter africanus subsp. africanus str. Walvis Bay</name>
    <dbReference type="NCBI Taxonomy" id="690850"/>
    <lineage>
        <taxon>Bacteria</taxon>
        <taxon>Pseudomonadati</taxon>
        <taxon>Thermodesulfobacteriota</taxon>
        <taxon>Desulfovibrionia</taxon>
        <taxon>Desulfovibrionales</taxon>
        <taxon>Desulfovibrionaceae</taxon>
        <taxon>Desulfocurvibacter</taxon>
    </lineage>
</organism>
<accession>F3YUS5</accession>
<evidence type="ECO:0000313" key="11">
    <source>
        <dbReference type="Proteomes" id="UP000007844"/>
    </source>
</evidence>
<dbReference type="NCBIfam" id="NF004871">
    <property type="entry name" value="PRK06228.1"/>
    <property type="match status" value="1"/>
</dbReference>
<proteinExistence type="inferred from homology"/>
<dbReference type="InterPro" id="IPR001469">
    <property type="entry name" value="ATP_synth_F1_dsu/esu"/>
</dbReference>
<dbReference type="InterPro" id="IPR020546">
    <property type="entry name" value="ATP_synth_F1_dsu/esu_N"/>
</dbReference>
<dbReference type="Pfam" id="PF02823">
    <property type="entry name" value="ATP-synt_DE_N"/>
    <property type="match status" value="1"/>
</dbReference>
<evidence type="ECO:0000256" key="3">
    <source>
        <dbReference type="ARBA" id="ARBA00005712"/>
    </source>
</evidence>
<dbReference type="RefSeq" id="WP_014258937.1">
    <property type="nucleotide sequence ID" value="NC_016629.1"/>
</dbReference>
<dbReference type="PANTHER" id="PTHR13822">
    <property type="entry name" value="ATP SYNTHASE DELTA/EPSILON CHAIN"/>
    <property type="match status" value="1"/>
</dbReference>
<feature type="domain" description="ATP synthase F1 complex delta/epsilon subunit N-terminal" evidence="9">
    <location>
        <begin position="1"/>
        <end position="80"/>
    </location>
</feature>
<evidence type="ECO:0000256" key="4">
    <source>
        <dbReference type="ARBA" id="ARBA00022448"/>
    </source>
</evidence>
<keyword evidence="5" id="KW-0406">Ion transport</keyword>
<evidence type="ECO:0000256" key="1">
    <source>
        <dbReference type="ARBA" id="ARBA00003543"/>
    </source>
</evidence>
<comment type="similarity">
    <text evidence="3">Belongs to the ATPase epsilon chain family.</text>
</comment>
<gene>
    <name evidence="10" type="ORF">Desaf_0751</name>
</gene>
<comment type="subcellular location">
    <subcellularLocation>
        <location evidence="2">Endomembrane system</location>
        <topology evidence="2">Peripheral membrane protein</topology>
    </subcellularLocation>
</comment>
<protein>
    <submittedName>
        <fullName evidence="10">Alternate F1F0 ATPase, F1 subunit epsilon</fullName>
    </submittedName>
</protein>
<name>F3YUS5_DESAF</name>
<keyword evidence="6" id="KW-0472">Membrane</keyword>
<dbReference type="HOGENOM" id="CLU_149174_0_0_7"/>
<dbReference type="NCBIfam" id="TIGR03166">
    <property type="entry name" value="alt_F1F0_F1_eps"/>
    <property type="match status" value="1"/>
</dbReference>
<dbReference type="Proteomes" id="UP000007844">
    <property type="component" value="Chromosome"/>
</dbReference>
<dbReference type="STRING" id="690850.Desaf_0751"/>
<evidence type="ECO:0000256" key="7">
    <source>
        <dbReference type="ARBA" id="ARBA00023196"/>
    </source>
</evidence>
<evidence type="ECO:0000256" key="6">
    <source>
        <dbReference type="ARBA" id="ARBA00023136"/>
    </source>
</evidence>
<sequence>MRLRISLPSRIFLDADVQKVVAESPAGSFGLLPRHIDMATALVPGILAYTDEAGREQHLAVSEGILVKKADEVLVSVRTAVSGQLGELRDEVRRFTQELGEREQATRTAVAHMEADFVRRFLEFQHG</sequence>
<dbReference type="CDD" id="cd12152">
    <property type="entry name" value="F1-ATPase_delta"/>
    <property type="match status" value="1"/>
</dbReference>
<keyword evidence="11" id="KW-1185">Reference proteome</keyword>
<dbReference type="GO" id="GO:0046933">
    <property type="term" value="F:proton-transporting ATP synthase activity, rotational mechanism"/>
    <property type="evidence" value="ECO:0007669"/>
    <property type="project" value="InterPro"/>
</dbReference>
<dbReference type="EMBL" id="CP003221">
    <property type="protein sequence ID" value="EGJ49102.1"/>
    <property type="molecule type" value="Genomic_DNA"/>
</dbReference>